<evidence type="ECO:0000313" key="3">
    <source>
        <dbReference type="EMBL" id="OCH84947.1"/>
    </source>
</evidence>
<feature type="region of interest" description="Disordered" evidence="1">
    <location>
        <begin position="368"/>
        <end position="545"/>
    </location>
</feature>
<dbReference type="EMBL" id="KV722620">
    <property type="protein sequence ID" value="OCH84947.1"/>
    <property type="molecule type" value="Genomic_DNA"/>
</dbReference>
<proteinExistence type="predicted"/>
<evidence type="ECO:0000259" key="2">
    <source>
        <dbReference type="Pfam" id="PF03235"/>
    </source>
</evidence>
<dbReference type="Proteomes" id="UP000250043">
    <property type="component" value="Unassembled WGS sequence"/>
</dbReference>
<reference evidence="3 4" key="1">
    <citation type="submission" date="2016-07" db="EMBL/GenBank/DDBJ databases">
        <title>Draft genome of the white-rot fungus Obba rivulosa 3A-2.</title>
        <authorList>
            <consortium name="DOE Joint Genome Institute"/>
            <person name="Miettinen O."/>
            <person name="Riley R."/>
            <person name="Acob R."/>
            <person name="Barry K."/>
            <person name="Cullen D."/>
            <person name="De Vries R."/>
            <person name="Hainaut M."/>
            <person name="Hatakka A."/>
            <person name="Henrissat B."/>
            <person name="Hilden K."/>
            <person name="Kuo R."/>
            <person name="Labutti K."/>
            <person name="Lipzen A."/>
            <person name="Makela M.R."/>
            <person name="Sandor L."/>
            <person name="Spatafora J.W."/>
            <person name="Grigoriev I.V."/>
            <person name="Hibbett D.S."/>
        </authorList>
    </citation>
    <scope>NUCLEOTIDE SEQUENCE [LARGE SCALE GENOMIC DNA]</scope>
    <source>
        <strain evidence="3 4">3A-2</strain>
    </source>
</reference>
<dbReference type="PANTHER" id="PTHR39639:SF1">
    <property type="entry name" value="DUF262 DOMAIN-CONTAINING PROTEIN"/>
    <property type="match status" value="1"/>
</dbReference>
<feature type="compositionally biased region" description="Polar residues" evidence="1">
    <location>
        <begin position="444"/>
        <end position="457"/>
    </location>
</feature>
<sequence>MSYDSYDDVDPMELDLESEFDESTTNSGQDNVYKIEDALETPRWVVRTIGELCTKIEEGRIILDPPYQRKFVWTPMKQRALIDSVLRNYYIPSVIFVIRIRKDKTKDWVCIDGKQRLTSFVQFKRGSVYHKDKRTGKTYCYAKRSDTKHVSLPPPLVQSFDEGHITCIEYENLTDEQEREIFQRVQNGTPLTKPEQLQALPGPWPIFIQKMQIRFLDEGFGMIVPRNVSRSQDFQTLATMFYLIHRHHERKLYKAPRAPALSEWLQCHEPVPETLRTDLLQTLRIFDRLVRDNIHNKPFQKMSLHAFSMTGVLIFVHRHRYTLKELSTAVPLLITAGVKQMGFHQLEVMFNFVTKRLQHELKSKGGELATAAVTRDKRSHKNRSRRRHEVNDDESEVPASKPSVRKRKKAAATDDEAIEGRERETSFGLTSAPHAKRRRRDSDTSAVVATRGTLTSIRSKRIGGAKTTETKHASTKTSSKAIGSRSQKRWQTPEDDVDDEEHYVTPPRSLSRKKRRRAVASDEDDTPVPVTPKSILGKEKQSETSCKQQKYSSACRRVFCKEDKCEGSHCRSWDVIECWR</sequence>
<feature type="compositionally biased region" description="Basic residues" evidence="1">
    <location>
        <begin position="377"/>
        <end position="388"/>
    </location>
</feature>
<protein>
    <recommendedName>
        <fullName evidence="2">GmrSD restriction endonucleases N-terminal domain-containing protein</fullName>
    </recommendedName>
</protein>
<feature type="compositionally biased region" description="Polar residues" evidence="1">
    <location>
        <begin position="475"/>
        <end position="485"/>
    </location>
</feature>
<accession>A0A8E2AN07</accession>
<evidence type="ECO:0000256" key="1">
    <source>
        <dbReference type="SAM" id="MobiDB-lite"/>
    </source>
</evidence>
<dbReference type="InterPro" id="IPR004919">
    <property type="entry name" value="GmrSD_N"/>
</dbReference>
<evidence type="ECO:0000313" key="4">
    <source>
        <dbReference type="Proteomes" id="UP000250043"/>
    </source>
</evidence>
<dbReference type="Pfam" id="PF03235">
    <property type="entry name" value="GmrSD_N"/>
    <property type="match status" value="1"/>
</dbReference>
<dbReference type="OrthoDB" id="5419821at2759"/>
<keyword evidence="4" id="KW-1185">Reference proteome</keyword>
<dbReference type="PANTHER" id="PTHR39639">
    <property type="entry name" value="CHROMOSOME 16, WHOLE GENOME SHOTGUN SEQUENCE"/>
    <property type="match status" value="1"/>
</dbReference>
<name>A0A8E2AN07_9APHY</name>
<gene>
    <name evidence="3" type="ORF">OBBRIDRAFT_355589</name>
</gene>
<feature type="domain" description="GmrSD restriction endonucleases N-terminal" evidence="2">
    <location>
        <begin position="49"/>
        <end position="198"/>
    </location>
</feature>
<dbReference type="AlphaFoldDB" id="A0A8E2AN07"/>
<organism evidence="3 4">
    <name type="scientific">Obba rivulosa</name>
    <dbReference type="NCBI Taxonomy" id="1052685"/>
    <lineage>
        <taxon>Eukaryota</taxon>
        <taxon>Fungi</taxon>
        <taxon>Dikarya</taxon>
        <taxon>Basidiomycota</taxon>
        <taxon>Agaricomycotina</taxon>
        <taxon>Agaricomycetes</taxon>
        <taxon>Polyporales</taxon>
        <taxon>Gelatoporiaceae</taxon>
        <taxon>Obba</taxon>
    </lineage>
</organism>